<dbReference type="AlphaFoldDB" id="A0A943HIQ7"/>
<evidence type="ECO:0000313" key="2">
    <source>
        <dbReference type="EMBL" id="MBS5331477.1"/>
    </source>
</evidence>
<dbReference type="SMART" id="SM00966">
    <property type="entry name" value="SpoVT_AbrB"/>
    <property type="match status" value="1"/>
</dbReference>
<evidence type="ECO:0000313" key="3">
    <source>
        <dbReference type="Proteomes" id="UP000759273"/>
    </source>
</evidence>
<dbReference type="InterPro" id="IPR052731">
    <property type="entry name" value="B_subtilis_Trans_State_Reg"/>
</dbReference>
<dbReference type="NCBIfam" id="TIGR01439">
    <property type="entry name" value="lp_hng_hel_AbrB"/>
    <property type="match status" value="1"/>
</dbReference>
<reference evidence="2" key="1">
    <citation type="submission" date="2021-02" db="EMBL/GenBank/DDBJ databases">
        <title>Infant gut strain persistence is associated with maternal origin, phylogeny, and functional potential including surface adhesion and iron acquisition.</title>
        <authorList>
            <person name="Lou Y.C."/>
        </authorList>
    </citation>
    <scope>NUCLEOTIDE SEQUENCE</scope>
    <source>
        <strain evidence="2">L3_101_000M1_dasL3_101_000M1_concoct_87</strain>
    </source>
</reference>
<protein>
    <submittedName>
        <fullName evidence="2">AbrB/MazE/SpoVT family DNA-binding domain-containing protein</fullName>
    </submittedName>
</protein>
<gene>
    <name evidence="2" type="ORF">KHY36_02980</name>
</gene>
<proteinExistence type="predicted"/>
<dbReference type="GO" id="GO:0003677">
    <property type="term" value="F:DNA binding"/>
    <property type="evidence" value="ECO:0007669"/>
    <property type="project" value="UniProtKB-KW"/>
</dbReference>
<dbReference type="Gene3D" id="2.10.260.10">
    <property type="match status" value="1"/>
</dbReference>
<dbReference type="Pfam" id="PF15714">
    <property type="entry name" value="SpoVT_C"/>
    <property type="match status" value="1"/>
</dbReference>
<dbReference type="Pfam" id="PF04014">
    <property type="entry name" value="MazE_antitoxin"/>
    <property type="match status" value="1"/>
</dbReference>
<dbReference type="InterPro" id="IPR037914">
    <property type="entry name" value="SpoVT-AbrB_sf"/>
</dbReference>
<feature type="domain" description="SpoVT-AbrB" evidence="1">
    <location>
        <begin position="8"/>
        <end position="52"/>
    </location>
</feature>
<dbReference type="PANTHER" id="PTHR36432">
    <property type="match status" value="1"/>
</dbReference>
<name>A0A943HIQ7_9FIRM</name>
<sequence>MRATGIVRRIDELGRVVIPKEIRRTQRIHSGDALEIFTDGKGEVVFKKYSPLAELGEPAAAYADVLARRLGCGVAVCDREKIVAAAGAGRSELLGEPLPPELDALLARRKLYTAPEEPLHRVALGSRWLLCAAPVLVHGDIEGGVLLPGMRRDAVPDPETIRAAATAAEFLARWMGE</sequence>
<organism evidence="2 3">
    <name type="scientific">Subdoligranulum variabile</name>
    <dbReference type="NCBI Taxonomy" id="214851"/>
    <lineage>
        <taxon>Bacteria</taxon>
        <taxon>Bacillati</taxon>
        <taxon>Bacillota</taxon>
        <taxon>Clostridia</taxon>
        <taxon>Eubacteriales</taxon>
        <taxon>Oscillospiraceae</taxon>
        <taxon>Subdoligranulum</taxon>
    </lineage>
</organism>
<dbReference type="SUPFAM" id="SSF89447">
    <property type="entry name" value="AbrB/MazE/MraZ-like"/>
    <property type="match status" value="1"/>
</dbReference>
<dbReference type="Proteomes" id="UP000759273">
    <property type="component" value="Unassembled WGS sequence"/>
</dbReference>
<keyword evidence="2" id="KW-0238">DNA-binding</keyword>
<comment type="caution">
    <text evidence="2">The sequence shown here is derived from an EMBL/GenBank/DDBJ whole genome shotgun (WGS) entry which is preliminary data.</text>
</comment>
<dbReference type="PANTHER" id="PTHR36432:SF1">
    <property type="entry name" value="STAGE V SPORULATION PROTEIN T"/>
    <property type="match status" value="1"/>
</dbReference>
<accession>A0A943HIQ7</accession>
<dbReference type="InterPro" id="IPR029016">
    <property type="entry name" value="GAF-like_dom_sf"/>
</dbReference>
<dbReference type="Gene3D" id="3.30.450.40">
    <property type="match status" value="1"/>
</dbReference>
<dbReference type="EMBL" id="JAGZGG010000004">
    <property type="protein sequence ID" value="MBS5331477.1"/>
    <property type="molecule type" value="Genomic_DNA"/>
</dbReference>
<dbReference type="InterPro" id="IPR007159">
    <property type="entry name" value="SpoVT-AbrB_dom"/>
</dbReference>
<evidence type="ECO:0000259" key="1">
    <source>
        <dbReference type="SMART" id="SM00966"/>
    </source>
</evidence>